<reference evidence="3" key="1">
    <citation type="journal article" date="2015" name="Nature">
        <title>Complex archaea that bridge the gap between prokaryotes and eukaryotes.</title>
        <authorList>
            <person name="Spang A."/>
            <person name="Saw J.H."/>
            <person name="Jorgensen S.L."/>
            <person name="Zaremba-Niedzwiedzka K."/>
            <person name="Martijn J."/>
            <person name="Lind A.E."/>
            <person name="van Eijk R."/>
            <person name="Schleper C."/>
            <person name="Guy L."/>
            <person name="Ettema T.J."/>
        </authorList>
    </citation>
    <scope>NUCLEOTIDE SEQUENCE</scope>
</reference>
<dbReference type="EMBL" id="LAZR01035229">
    <property type="protein sequence ID" value="KKL28065.1"/>
    <property type="molecule type" value="Genomic_DNA"/>
</dbReference>
<dbReference type="Pfam" id="PF00120">
    <property type="entry name" value="Gln-synt_C"/>
    <property type="match status" value="1"/>
</dbReference>
<proteinExistence type="predicted"/>
<dbReference type="PANTHER" id="PTHR43785">
    <property type="entry name" value="GAMMA-GLUTAMYLPUTRESCINE SYNTHETASE"/>
    <property type="match status" value="1"/>
</dbReference>
<dbReference type="PANTHER" id="PTHR43785:SF12">
    <property type="entry name" value="TYPE-1 GLUTAMINE SYNTHETASE 2"/>
    <property type="match status" value="1"/>
</dbReference>
<comment type="caution">
    <text evidence="3">The sequence shown here is derived from an EMBL/GenBank/DDBJ whole genome shotgun (WGS) entry which is preliminary data.</text>
</comment>
<name>A0A0F9C1H8_9ZZZZ</name>
<sequence length="98" mass="11424">FSVMLAAGLRGIERNYKLMSSVERDVYDMNSAERAKLGIESLPEDLHEAITETEKSSLVKEALGKHIFQQFIANKKIQWDEYCRQVTQYELKRYLPIL</sequence>
<evidence type="ECO:0000256" key="1">
    <source>
        <dbReference type="ARBA" id="ARBA00022598"/>
    </source>
</evidence>
<keyword evidence="1" id="KW-0436">Ligase</keyword>
<gene>
    <name evidence="3" type="ORF">LCGC14_2378870</name>
</gene>
<dbReference type="GO" id="GO:0006542">
    <property type="term" value="P:glutamine biosynthetic process"/>
    <property type="evidence" value="ECO:0007669"/>
    <property type="project" value="TreeGrafter"/>
</dbReference>
<dbReference type="InterPro" id="IPR008146">
    <property type="entry name" value="Gln_synth_cat_dom"/>
</dbReference>
<dbReference type="SUPFAM" id="SSF55931">
    <property type="entry name" value="Glutamine synthetase/guanido kinase"/>
    <property type="match status" value="1"/>
</dbReference>
<evidence type="ECO:0000313" key="3">
    <source>
        <dbReference type="EMBL" id="KKL28065.1"/>
    </source>
</evidence>
<dbReference type="AlphaFoldDB" id="A0A0F9C1H8"/>
<feature type="non-terminal residue" evidence="3">
    <location>
        <position position="1"/>
    </location>
</feature>
<dbReference type="GO" id="GO:0004356">
    <property type="term" value="F:glutamine synthetase activity"/>
    <property type="evidence" value="ECO:0007669"/>
    <property type="project" value="InterPro"/>
</dbReference>
<feature type="domain" description="GS catalytic" evidence="2">
    <location>
        <begin position="1"/>
        <end position="94"/>
    </location>
</feature>
<protein>
    <recommendedName>
        <fullName evidence="2">GS catalytic domain-containing protein</fullName>
    </recommendedName>
</protein>
<organism evidence="3">
    <name type="scientific">marine sediment metagenome</name>
    <dbReference type="NCBI Taxonomy" id="412755"/>
    <lineage>
        <taxon>unclassified sequences</taxon>
        <taxon>metagenomes</taxon>
        <taxon>ecological metagenomes</taxon>
    </lineage>
</organism>
<dbReference type="InterPro" id="IPR014746">
    <property type="entry name" value="Gln_synth/guanido_kin_cat_dom"/>
</dbReference>
<accession>A0A0F9C1H8</accession>
<dbReference type="Gene3D" id="3.30.590.10">
    <property type="entry name" value="Glutamine synthetase/guanido kinase, catalytic domain"/>
    <property type="match status" value="1"/>
</dbReference>
<evidence type="ECO:0000259" key="2">
    <source>
        <dbReference type="Pfam" id="PF00120"/>
    </source>
</evidence>